<dbReference type="OrthoDB" id="445589at2"/>
<comment type="caution">
    <text evidence="10">The sequence shown here is derived from an EMBL/GenBank/DDBJ whole genome shotgun (WGS) entry which is preliminary data.</text>
</comment>
<reference evidence="10 11" key="1">
    <citation type="submission" date="2018-11" db="EMBL/GenBank/DDBJ databases">
        <title>Rufibacter latericius sp. nov., isolated from water in Baiyang Lake.</title>
        <authorList>
            <person name="Yang Y."/>
        </authorList>
    </citation>
    <scope>NUCLEOTIDE SEQUENCE [LARGE SCALE GENOMIC DNA]</scope>
    <source>
        <strain evidence="10 11">MCC P1</strain>
    </source>
</reference>
<keyword evidence="3" id="KW-1003">Cell membrane</keyword>
<keyword evidence="5 9" id="KW-1133">Transmembrane helix</keyword>
<keyword evidence="7 9" id="KW-0472">Membrane</keyword>
<dbReference type="InterPro" id="IPR044669">
    <property type="entry name" value="YneE/VCCN1/2-like"/>
</dbReference>
<evidence type="ECO:0000256" key="3">
    <source>
        <dbReference type="ARBA" id="ARBA00022475"/>
    </source>
</evidence>
<keyword evidence="11" id="KW-1185">Reference proteome</keyword>
<dbReference type="GO" id="GO:0005886">
    <property type="term" value="C:plasma membrane"/>
    <property type="evidence" value="ECO:0007669"/>
    <property type="project" value="UniProtKB-SubCell"/>
</dbReference>
<dbReference type="PANTHER" id="PTHR33281:SF19">
    <property type="entry name" value="VOLTAGE-DEPENDENT ANION CHANNEL-FORMING PROTEIN YNEE"/>
    <property type="match status" value="1"/>
</dbReference>
<evidence type="ECO:0000256" key="1">
    <source>
        <dbReference type="ARBA" id="ARBA00004651"/>
    </source>
</evidence>
<organism evidence="10 11">
    <name type="scientific">Rufibacter immobilis</name>
    <dbReference type="NCBI Taxonomy" id="1348778"/>
    <lineage>
        <taxon>Bacteria</taxon>
        <taxon>Pseudomonadati</taxon>
        <taxon>Bacteroidota</taxon>
        <taxon>Cytophagia</taxon>
        <taxon>Cytophagales</taxon>
        <taxon>Hymenobacteraceae</taxon>
        <taxon>Rufibacter</taxon>
    </lineage>
</organism>
<evidence type="ECO:0000313" key="10">
    <source>
        <dbReference type="EMBL" id="RNI32464.1"/>
    </source>
</evidence>
<accession>A0A3M9N3U4</accession>
<evidence type="ECO:0000256" key="8">
    <source>
        <dbReference type="ARBA" id="ARBA00034708"/>
    </source>
</evidence>
<keyword evidence="6" id="KW-0406">Ion transport</keyword>
<feature type="transmembrane region" description="Helical" evidence="9">
    <location>
        <begin position="44"/>
        <end position="62"/>
    </location>
</feature>
<evidence type="ECO:0000256" key="6">
    <source>
        <dbReference type="ARBA" id="ARBA00023065"/>
    </source>
</evidence>
<comment type="similarity">
    <text evidence="8">Belongs to the anion channel-forming bestrophin (TC 1.A.46) family.</text>
</comment>
<dbReference type="Pfam" id="PF25539">
    <property type="entry name" value="Bestrophin_2"/>
    <property type="match status" value="1"/>
</dbReference>
<dbReference type="GO" id="GO:0005254">
    <property type="term" value="F:chloride channel activity"/>
    <property type="evidence" value="ECO:0007669"/>
    <property type="project" value="InterPro"/>
</dbReference>
<evidence type="ECO:0008006" key="12">
    <source>
        <dbReference type="Google" id="ProtNLM"/>
    </source>
</evidence>
<keyword evidence="2" id="KW-0813">Transport</keyword>
<proteinExistence type="inferred from homology"/>
<feature type="transmembrane region" description="Helical" evidence="9">
    <location>
        <begin position="208"/>
        <end position="227"/>
    </location>
</feature>
<evidence type="ECO:0000256" key="5">
    <source>
        <dbReference type="ARBA" id="ARBA00022989"/>
    </source>
</evidence>
<name>A0A3M9N3U4_9BACT</name>
<evidence type="ECO:0000256" key="2">
    <source>
        <dbReference type="ARBA" id="ARBA00022448"/>
    </source>
</evidence>
<evidence type="ECO:0000256" key="9">
    <source>
        <dbReference type="SAM" id="Phobius"/>
    </source>
</evidence>
<dbReference type="Proteomes" id="UP000271010">
    <property type="component" value="Unassembled WGS sequence"/>
</dbReference>
<dbReference type="AlphaFoldDB" id="A0A3M9N3U4"/>
<evidence type="ECO:0000256" key="4">
    <source>
        <dbReference type="ARBA" id="ARBA00022692"/>
    </source>
</evidence>
<dbReference type="RefSeq" id="WP_123131764.1">
    <property type="nucleotide sequence ID" value="NZ_RJJE01000002.1"/>
</dbReference>
<dbReference type="PANTHER" id="PTHR33281">
    <property type="entry name" value="UPF0187 PROTEIN YNEE"/>
    <property type="match status" value="1"/>
</dbReference>
<comment type="subcellular location">
    <subcellularLocation>
        <location evidence="1">Cell membrane</location>
        <topology evidence="1">Multi-pass membrane protein</topology>
    </subcellularLocation>
</comment>
<evidence type="ECO:0000256" key="7">
    <source>
        <dbReference type="ARBA" id="ARBA00023136"/>
    </source>
</evidence>
<sequence length="303" mass="35165">MLLSEGIPFRYIFNKVKVDVLRVFLFSLTFHIIKLIWIEEWPPIPAALPSVLGTGISLLLAFNLNQSYDRWWEARMVWGAIVNDSRSLVLELKAFIAADDFQKAPVQSIFRKIAFRQIAWCYCLGQSLRKEDPMENMHQFLPPQELAYIQDKMNKPLSLQVLHMQDLNELHQQQVLNHMQQTQVSATVVRLVDSMGKAERINTTVFPATYRMFIHFFIYLFLIILSITLVETIGIWEIPVLTAVASTFFLVEKTARHMQDPFRNKPTDTPVTAIARTIEINLKQILEEKDVPQPQQPDGYFLM</sequence>
<dbReference type="EMBL" id="RJJE01000002">
    <property type="protein sequence ID" value="RNI32464.1"/>
    <property type="molecule type" value="Genomic_DNA"/>
</dbReference>
<protein>
    <recommendedName>
        <fullName evidence="12">Bestrophin</fullName>
    </recommendedName>
</protein>
<evidence type="ECO:0000313" key="11">
    <source>
        <dbReference type="Proteomes" id="UP000271010"/>
    </source>
</evidence>
<feature type="transmembrane region" description="Helical" evidence="9">
    <location>
        <begin position="20"/>
        <end position="38"/>
    </location>
</feature>
<keyword evidence="4 9" id="KW-0812">Transmembrane</keyword>
<gene>
    <name evidence="10" type="ORF">EFA69_03835</name>
</gene>